<dbReference type="PANTHER" id="PTHR33418:SF1">
    <property type="entry name" value="HELICASE-ASSOCIATED DOMAIN-CONTAINING PROTEIN"/>
    <property type="match status" value="1"/>
</dbReference>
<evidence type="ECO:0000259" key="1">
    <source>
        <dbReference type="Pfam" id="PF03457"/>
    </source>
</evidence>
<sequence length="345" mass="37919">MGVPLLRFTRPRDPAAIARWLRTRVLRPDSEVWLSGYEALRLWVETRGDAHVPVGAVIDPAGDDGVGREPYPVGQWTSEQRRAFKDGTLPPHRYELLNELGMIWNVADAKFQNGLAAARRYYVEFGTLCAPRNAVVDDFALGQFLENLRKGVMVLTEAREAALCAVDPYWNPPWPVSWQRRYAALAYLLAGETGVAADEVQPGLRVHGVDVGAWLRQQLAQWAELADGQRQLLQELGVQPPAPAAEPDTARGAAGPVVPGLAGMSSFERGVAAVRQYLNREGHLTIPRRHEELLHPAQADGTPLENAAPVTTKPGVFLSNTKSRRTKLTPAQRAALADLGLDWAK</sequence>
<dbReference type="InterPro" id="IPR005114">
    <property type="entry name" value="Helicase_assoc"/>
</dbReference>
<dbReference type="Proteomes" id="UP000254425">
    <property type="component" value="Chromosome"/>
</dbReference>
<dbReference type="PANTHER" id="PTHR33418">
    <property type="entry name" value="HELICASE-ASSOCIATED"/>
    <property type="match status" value="1"/>
</dbReference>
<reference evidence="2 3" key="1">
    <citation type="submission" date="2018-07" db="EMBL/GenBank/DDBJ databases">
        <title>Draft genome of the type strain Streptomyces armeniacus ATCC 15676.</title>
        <authorList>
            <person name="Labana P."/>
            <person name="Gosse J.T."/>
            <person name="Boddy C.N."/>
        </authorList>
    </citation>
    <scope>NUCLEOTIDE SEQUENCE [LARGE SCALE GENOMIC DNA]</scope>
    <source>
        <strain evidence="2 3">ATCC 15676</strain>
    </source>
</reference>
<gene>
    <name evidence="2" type="ORF">DVA86_32395</name>
</gene>
<dbReference type="Gene3D" id="6.10.140.530">
    <property type="match status" value="1"/>
</dbReference>
<dbReference type="Pfam" id="PF03457">
    <property type="entry name" value="HA"/>
    <property type="match status" value="2"/>
</dbReference>
<name>A0A345XY63_9ACTN</name>
<dbReference type="AlphaFoldDB" id="A0A345XY63"/>
<dbReference type="KEGG" id="sarm:DVA86_32395"/>
<evidence type="ECO:0000313" key="2">
    <source>
        <dbReference type="EMBL" id="AXK36579.1"/>
    </source>
</evidence>
<organism evidence="2 3">
    <name type="scientific">Streptomyces armeniacus</name>
    <dbReference type="NCBI Taxonomy" id="83291"/>
    <lineage>
        <taxon>Bacteria</taxon>
        <taxon>Bacillati</taxon>
        <taxon>Actinomycetota</taxon>
        <taxon>Actinomycetes</taxon>
        <taxon>Kitasatosporales</taxon>
        <taxon>Streptomycetaceae</taxon>
        <taxon>Streptomyces</taxon>
    </lineage>
</organism>
<dbReference type="EMBL" id="CP031320">
    <property type="protein sequence ID" value="AXK36579.1"/>
    <property type="molecule type" value="Genomic_DNA"/>
</dbReference>
<feature type="domain" description="Helicase-associated" evidence="1">
    <location>
        <begin position="30"/>
        <end position="102"/>
    </location>
</feature>
<feature type="domain" description="Helicase-associated" evidence="1">
    <location>
        <begin position="108"/>
        <end position="167"/>
    </location>
</feature>
<evidence type="ECO:0000313" key="3">
    <source>
        <dbReference type="Proteomes" id="UP000254425"/>
    </source>
</evidence>
<dbReference type="RefSeq" id="WP_208883580.1">
    <property type="nucleotide sequence ID" value="NZ_CP031320.1"/>
</dbReference>
<protein>
    <recommendedName>
        <fullName evidence="1">Helicase-associated domain-containing protein</fullName>
    </recommendedName>
</protein>
<accession>A0A345XY63</accession>
<proteinExistence type="predicted"/>
<keyword evidence="3" id="KW-1185">Reference proteome</keyword>